<dbReference type="AlphaFoldDB" id="A0A6C0IPA5"/>
<reference evidence="2" key="1">
    <citation type="journal article" date="2020" name="Nature">
        <title>Giant virus diversity and host interactions through global metagenomics.</title>
        <authorList>
            <person name="Schulz F."/>
            <person name="Roux S."/>
            <person name="Paez-Espino D."/>
            <person name="Jungbluth S."/>
            <person name="Walsh D.A."/>
            <person name="Denef V.J."/>
            <person name="McMahon K.D."/>
            <person name="Konstantinidis K.T."/>
            <person name="Eloe-Fadrosh E.A."/>
            <person name="Kyrpides N.C."/>
            <person name="Woyke T."/>
        </authorList>
    </citation>
    <scope>NUCLEOTIDE SEQUENCE</scope>
    <source>
        <strain evidence="2">GVMAG-M-3300024261-26</strain>
    </source>
</reference>
<organism evidence="2">
    <name type="scientific">viral metagenome</name>
    <dbReference type="NCBI Taxonomy" id="1070528"/>
    <lineage>
        <taxon>unclassified sequences</taxon>
        <taxon>metagenomes</taxon>
        <taxon>organismal metagenomes</taxon>
    </lineage>
</organism>
<evidence type="ECO:0000313" key="2">
    <source>
        <dbReference type="EMBL" id="QHT94639.1"/>
    </source>
</evidence>
<name>A0A6C0IPA5_9ZZZZ</name>
<protein>
    <submittedName>
        <fullName evidence="2">Uncharacterized protein</fullName>
    </submittedName>
</protein>
<proteinExistence type="predicted"/>
<feature type="transmembrane region" description="Helical" evidence="1">
    <location>
        <begin position="36"/>
        <end position="60"/>
    </location>
</feature>
<keyword evidence="1" id="KW-1133">Transmembrane helix</keyword>
<keyword evidence="1" id="KW-0472">Membrane</keyword>
<accession>A0A6C0IPA5</accession>
<dbReference type="EMBL" id="MN740228">
    <property type="protein sequence ID" value="QHT94639.1"/>
    <property type="molecule type" value="Genomic_DNA"/>
</dbReference>
<evidence type="ECO:0000256" key="1">
    <source>
        <dbReference type="SAM" id="Phobius"/>
    </source>
</evidence>
<keyword evidence="1" id="KW-0812">Transmembrane</keyword>
<sequence>MKNIKESCIEFLNNANTRKELSDILKPITNSIYNEVYIYIWIICFYSIILFLLILANLFLLTKILNKTKIVHMQYMN</sequence>